<dbReference type="PIRSF" id="PIRSF037000">
    <property type="entry name" value="RNA_ed_MP18"/>
    <property type="match status" value="1"/>
</dbReference>
<dbReference type="EMBL" id="NBCO01000002">
    <property type="protein sequence ID" value="ORC93139.1"/>
    <property type="molecule type" value="Genomic_DNA"/>
</dbReference>
<name>A0A1X0P971_9TRYP</name>
<dbReference type="CDD" id="cd23962">
    <property type="entry name" value="KREPA6"/>
    <property type="match status" value="1"/>
</dbReference>
<evidence type="ECO:0000313" key="3">
    <source>
        <dbReference type="EMBL" id="ORC93139.1"/>
    </source>
</evidence>
<dbReference type="SUPFAM" id="SSF50249">
    <property type="entry name" value="Nucleic acid-binding proteins"/>
    <property type="match status" value="1"/>
</dbReference>
<keyword evidence="4" id="KW-1185">Reference proteome</keyword>
<proteinExistence type="predicted"/>
<accession>A0A1X0P971</accession>
<dbReference type="RefSeq" id="XP_028887205.1">
    <property type="nucleotide sequence ID" value="XM_029021783.1"/>
</dbReference>
<evidence type="ECO:0000313" key="4">
    <source>
        <dbReference type="Proteomes" id="UP000192257"/>
    </source>
</evidence>
<evidence type="ECO:0000256" key="1">
    <source>
        <dbReference type="ARBA" id="ARBA00023125"/>
    </source>
</evidence>
<dbReference type="VEuPathDB" id="TriTrypDB:TM35_000024650"/>
<dbReference type="PANTHER" id="PTHR40735:SF3">
    <property type="entry name" value="RNA-EDITING COMPLEX PROTEIN MP42"/>
    <property type="match status" value="1"/>
</dbReference>
<sequence length="166" mass="18467">MFSLTCRRLLLRHTVTHRCKSVNSVTLVGVVHDIQSGFVYEDAVTQFTLTTTSIDTTHPTQEVVVEKDHHTIRCFGELFSAEVKQKIKEGNVVCVNGRLRLSPQLEPSCNKHFYFPYIQVQPPHGQVAVIHGDRRTTPAPVNPTVDEIPAEKEGNNNNSSSSANSS</sequence>
<protein>
    <submittedName>
        <fullName evidence="3">RNA editing complex protein MP18</fullName>
    </submittedName>
</protein>
<dbReference type="InterPro" id="IPR017084">
    <property type="entry name" value="RNA_edit_cplx_su_MP18"/>
</dbReference>
<evidence type="ECO:0000256" key="2">
    <source>
        <dbReference type="SAM" id="MobiDB-lite"/>
    </source>
</evidence>
<reference evidence="3 4" key="1">
    <citation type="submission" date="2017-03" db="EMBL/GenBank/DDBJ databases">
        <title>An alternative strategy for trypanosome survival in the mammalian bloodstream revealed through genome and transcriptome analysis of the ubiquitous bovine parasite Trypanosoma (Megatrypanum) theileri.</title>
        <authorList>
            <person name="Kelly S."/>
            <person name="Ivens A."/>
            <person name="Mott A."/>
            <person name="O'Neill E."/>
            <person name="Emms D."/>
            <person name="Macleod O."/>
            <person name="Voorheis P."/>
            <person name="Matthews J."/>
            <person name="Matthews K."/>
            <person name="Carrington M."/>
        </authorList>
    </citation>
    <scope>NUCLEOTIDE SEQUENCE [LARGE SCALE GENOMIC DNA]</scope>
    <source>
        <strain evidence="3">Edinburgh</strain>
    </source>
</reference>
<gene>
    <name evidence="3" type="ORF">TM35_000024650</name>
</gene>
<feature type="region of interest" description="Disordered" evidence="2">
    <location>
        <begin position="134"/>
        <end position="166"/>
    </location>
</feature>
<keyword evidence="1" id="KW-0238">DNA-binding</keyword>
<dbReference type="Proteomes" id="UP000192257">
    <property type="component" value="Unassembled WGS sequence"/>
</dbReference>
<organism evidence="3 4">
    <name type="scientific">Trypanosoma theileri</name>
    <dbReference type="NCBI Taxonomy" id="67003"/>
    <lineage>
        <taxon>Eukaryota</taxon>
        <taxon>Discoba</taxon>
        <taxon>Euglenozoa</taxon>
        <taxon>Kinetoplastea</taxon>
        <taxon>Metakinetoplastina</taxon>
        <taxon>Trypanosomatida</taxon>
        <taxon>Trypanosomatidae</taxon>
        <taxon>Trypanosoma</taxon>
    </lineage>
</organism>
<dbReference type="PANTHER" id="PTHR40735">
    <property type="entry name" value="RNA-EDITING COMPLEX PROTEIN MP42-RELATED"/>
    <property type="match status" value="1"/>
</dbReference>
<dbReference type="Pfam" id="PF00436">
    <property type="entry name" value="SSB"/>
    <property type="match status" value="1"/>
</dbReference>
<dbReference type="InterPro" id="IPR012340">
    <property type="entry name" value="NA-bd_OB-fold"/>
</dbReference>
<dbReference type="InterPro" id="IPR000424">
    <property type="entry name" value="Primosome_PriB/ssb"/>
</dbReference>
<dbReference type="FunFam" id="2.40.50.140:FF:000251">
    <property type="entry name" value="MP18 RNA editing complex protein"/>
    <property type="match status" value="1"/>
</dbReference>
<dbReference type="AlphaFoldDB" id="A0A1X0P971"/>
<feature type="compositionally biased region" description="Low complexity" evidence="2">
    <location>
        <begin position="155"/>
        <end position="166"/>
    </location>
</feature>
<dbReference type="Gene3D" id="2.40.50.140">
    <property type="entry name" value="Nucleic acid-binding proteins"/>
    <property type="match status" value="1"/>
</dbReference>
<dbReference type="GeneID" id="39981563"/>
<comment type="caution">
    <text evidence="3">The sequence shown here is derived from an EMBL/GenBank/DDBJ whole genome shotgun (WGS) entry which is preliminary data.</text>
</comment>
<dbReference type="GO" id="GO:0003697">
    <property type="term" value="F:single-stranded DNA binding"/>
    <property type="evidence" value="ECO:0007669"/>
    <property type="project" value="InterPro"/>
</dbReference>
<dbReference type="OrthoDB" id="272802at2759"/>